<dbReference type="EMBL" id="JAMYWD010000008">
    <property type="protein sequence ID" value="KAJ4962920.1"/>
    <property type="molecule type" value="Genomic_DNA"/>
</dbReference>
<dbReference type="InterPro" id="IPR032867">
    <property type="entry name" value="DYW_dom"/>
</dbReference>
<evidence type="ECO:0000313" key="5">
    <source>
        <dbReference type="Proteomes" id="UP001141806"/>
    </source>
</evidence>
<keyword evidence="5" id="KW-1185">Reference proteome</keyword>
<comment type="caution">
    <text evidence="4">The sequence shown here is derived from an EMBL/GenBank/DDBJ whole genome shotgun (WGS) entry which is preliminary data.</text>
</comment>
<dbReference type="PROSITE" id="PS51375">
    <property type="entry name" value="PPR"/>
    <property type="match status" value="1"/>
</dbReference>
<organism evidence="4 5">
    <name type="scientific">Protea cynaroides</name>
    <dbReference type="NCBI Taxonomy" id="273540"/>
    <lineage>
        <taxon>Eukaryota</taxon>
        <taxon>Viridiplantae</taxon>
        <taxon>Streptophyta</taxon>
        <taxon>Embryophyta</taxon>
        <taxon>Tracheophyta</taxon>
        <taxon>Spermatophyta</taxon>
        <taxon>Magnoliopsida</taxon>
        <taxon>Proteales</taxon>
        <taxon>Proteaceae</taxon>
        <taxon>Protea</taxon>
    </lineage>
</organism>
<dbReference type="Pfam" id="PF14432">
    <property type="entry name" value="DYW_deaminase"/>
    <property type="match status" value="1"/>
</dbReference>
<protein>
    <recommendedName>
        <fullName evidence="3">DYW domain-containing protein</fullName>
    </recommendedName>
</protein>
<dbReference type="InterPro" id="IPR002885">
    <property type="entry name" value="PPR_rpt"/>
</dbReference>
<gene>
    <name evidence="4" type="ORF">NE237_022859</name>
</gene>
<dbReference type="Pfam" id="PF13041">
    <property type="entry name" value="PPR_2"/>
    <property type="match status" value="1"/>
</dbReference>
<dbReference type="OrthoDB" id="185373at2759"/>
<keyword evidence="1" id="KW-0677">Repeat</keyword>
<dbReference type="Proteomes" id="UP001141806">
    <property type="component" value="Unassembled WGS sequence"/>
</dbReference>
<reference evidence="4" key="1">
    <citation type="journal article" date="2023" name="Plant J.">
        <title>The genome of the king protea, Protea cynaroides.</title>
        <authorList>
            <person name="Chang J."/>
            <person name="Duong T.A."/>
            <person name="Schoeman C."/>
            <person name="Ma X."/>
            <person name="Roodt D."/>
            <person name="Barker N."/>
            <person name="Li Z."/>
            <person name="Van de Peer Y."/>
            <person name="Mizrachi E."/>
        </authorList>
    </citation>
    <scope>NUCLEOTIDE SEQUENCE</scope>
    <source>
        <tissue evidence="4">Young leaves</tissue>
    </source>
</reference>
<evidence type="ECO:0000313" key="4">
    <source>
        <dbReference type="EMBL" id="KAJ4962920.1"/>
    </source>
</evidence>
<dbReference type="PANTHER" id="PTHR47926">
    <property type="entry name" value="PENTATRICOPEPTIDE REPEAT-CONTAINING PROTEIN"/>
    <property type="match status" value="1"/>
</dbReference>
<dbReference type="GO" id="GO:0003723">
    <property type="term" value="F:RNA binding"/>
    <property type="evidence" value="ECO:0007669"/>
    <property type="project" value="InterPro"/>
</dbReference>
<proteinExistence type="predicted"/>
<dbReference type="GO" id="GO:0009451">
    <property type="term" value="P:RNA modification"/>
    <property type="evidence" value="ECO:0007669"/>
    <property type="project" value="InterPro"/>
</dbReference>
<feature type="domain" description="DYW" evidence="3">
    <location>
        <begin position="447"/>
        <end position="539"/>
    </location>
</feature>
<name>A0A9Q0HDY9_9MAGN</name>
<dbReference type="FunFam" id="1.25.40.10:FF:000158">
    <property type="entry name" value="pentatricopeptide repeat-containing protein At2g33680"/>
    <property type="match status" value="1"/>
</dbReference>
<evidence type="ECO:0000259" key="3">
    <source>
        <dbReference type="Pfam" id="PF14432"/>
    </source>
</evidence>
<dbReference type="Pfam" id="PF01535">
    <property type="entry name" value="PPR"/>
    <property type="match status" value="2"/>
</dbReference>
<dbReference type="InterPro" id="IPR046960">
    <property type="entry name" value="PPR_At4g14850-like_plant"/>
</dbReference>
<accession>A0A9Q0HDY9</accession>
<dbReference type="Gene3D" id="1.25.40.10">
    <property type="entry name" value="Tetratricopeptide repeat domain"/>
    <property type="match status" value="2"/>
</dbReference>
<dbReference type="PANTHER" id="PTHR47926:SF388">
    <property type="entry name" value="DYW DOMAIN-CONTAINING PROTEIN"/>
    <property type="match status" value="1"/>
</dbReference>
<dbReference type="NCBIfam" id="TIGR00756">
    <property type="entry name" value="PPR"/>
    <property type="match status" value="3"/>
</dbReference>
<dbReference type="GO" id="GO:0099402">
    <property type="term" value="P:plant organ development"/>
    <property type="evidence" value="ECO:0007669"/>
    <property type="project" value="UniProtKB-ARBA"/>
</dbReference>
<evidence type="ECO:0000256" key="1">
    <source>
        <dbReference type="ARBA" id="ARBA00022737"/>
    </source>
</evidence>
<evidence type="ECO:0000256" key="2">
    <source>
        <dbReference type="PROSITE-ProRule" id="PRU00708"/>
    </source>
</evidence>
<dbReference type="AlphaFoldDB" id="A0A9Q0HDY9"/>
<feature type="repeat" description="PPR" evidence="2">
    <location>
        <begin position="269"/>
        <end position="303"/>
    </location>
</feature>
<sequence length="539" mass="61113">MPLAMYTRHHLAQPSNSKSSNLQIFLRVKHKGKSPTQLLHVKTLATLHYLRDCETVPLPPSSASWITLQREPIHQGVGDFGNSSLLIFHTLKMLMRCTTVERPATVSFINICSLHKNSGYNVCTPNLLCFKSPSSCDDFGVLRKFSSKNRGSMIVLRVSHREAAYVDGGHRMSLNLKDLCREGRVEEALELMGDMERRGIYVVPDGFIALLQACIDMKLLEVGRRVHDYILRSPSRPGISVFNKVVEMYGKLGSTEDARRAFDEMPKWNLVSWNTVIMGLAENGKAEEALEFFNDMKTNGMRPDGITFTGVLMACACLGTVEQGQMHFESMSKNYGIAPSMEHYVCIVDLLGKSGKTIEARQFIDKMPTEPSSLVWETLRRYSPTERKEQKIELGRLPKSPSGMKQSILPVKKSKIYSTSNQTIVNPKKKELYEKLRSLNEEIKEAGYVPDTRYVLHDIDQEAKEKALLYHSEKQAIAYGLISTPPGTTLRIIKNLRICGDCHNAVKFISKIEEREIIVRDNKRFHHFRDGKCSCGDYW</sequence>
<dbReference type="GO" id="GO:0008270">
    <property type="term" value="F:zinc ion binding"/>
    <property type="evidence" value="ECO:0007669"/>
    <property type="project" value="InterPro"/>
</dbReference>
<dbReference type="InterPro" id="IPR011990">
    <property type="entry name" value="TPR-like_helical_dom_sf"/>
</dbReference>